<evidence type="ECO:0000256" key="1">
    <source>
        <dbReference type="ARBA" id="ARBA00004370"/>
    </source>
</evidence>
<dbReference type="RefSeq" id="WP_184102325.1">
    <property type="nucleotide sequence ID" value="NZ_JACHHN010000007.1"/>
</dbReference>
<organism evidence="7 8">
    <name type="scientific">Silvimonas terrae</name>
    <dbReference type="NCBI Taxonomy" id="300266"/>
    <lineage>
        <taxon>Bacteria</taxon>
        <taxon>Pseudomonadati</taxon>
        <taxon>Pseudomonadota</taxon>
        <taxon>Betaproteobacteria</taxon>
        <taxon>Neisseriales</taxon>
        <taxon>Chitinibacteraceae</taxon>
        <taxon>Silvimonas</taxon>
    </lineage>
</organism>
<feature type="transmembrane region" description="Helical" evidence="5">
    <location>
        <begin position="49"/>
        <end position="67"/>
    </location>
</feature>
<name>A0A840RHU0_9NEIS</name>
<keyword evidence="8" id="KW-1185">Reference proteome</keyword>
<gene>
    <name evidence="7" type="ORF">HNQ50_003401</name>
</gene>
<evidence type="ECO:0000256" key="4">
    <source>
        <dbReference type="ARBA" id="ARBA00023136"/>
    </source>
</evidence>
<dbReference type="AlphaFoldDB" id="A0A840RHU0"/>
<dbReference type="GO" id="GO:0016020">
    <property type="term" value="C:membrane"/>
    <property type="evidence" value="ECO:0007669"/>
    <property type="project" value="UniProtKB-SubCell"/>
</dbReference>
<evidence type="ECO:0000256" key="2">
    <source>
        <dbReference type="ARBA" id="ARBA00022692"/>
    </source>
</evidence>
<dbReference type="InterPro" id="IPR025423">
    <property type="entry name" value="TMEM205-like"/>
</dbReference>
<keyword evidence="4 5" id="KW-0472">Membrane</keyword>
<dbReference type="Proteomes" id="UP000543030">
    <property type="component" value="Unassembled WGS sequence"/>
</dbReference>
<reference evidence="7 8" key="1">
    <citation type="submission" date="2020-08" db="EMBL/GenBank/DDBJ databases">
        <title>Genomic Encyclopedia of Type Strains, Phase IV (KMG-IV): sequencing the most valuable type-strain genomes for metagenomic binning, comparative biology and taxonomic classification.</title>
        <authorList>
            <person name="Goeker M."/>
        </authorList>
    </citation>
    <scope>NUCLEOTIDE SEQUENCE [LARGE SCALE GENOMIC DNA]</scope>
    <source>
        <strain evidence="7 8">DSM 18233</strain>
    </source>
</reference>
<feature type="transmembrane region" description="Helical" evidence="5">
    <location>
        <begin position="7"/>
        <end position="29"/>
    </location>
</feature>
<feature type="domain" description="TMEM205-like" evidence="6">
    <location>
        <begin position="9"/>
        <end position="104"/>
    </location>
</feature>
<sequence>MGNGLKNVLTVLWIGGLWIVGLLVLPVLFLSLDNNHGLAAVLSAKILHAMGWLGIVAGLYLLVYRVWFEGLRAFQTGAFWLLIGMVVCTLVNQFAIFPILAGVKSTLSESAVGVFGGGFANWHTISTAIYALQALFGLLYVWHLDGK</sequence>
<comment type="caution">
    <text evidence="7">The sequence shown here is derived from an EMBL/GenBank/DDBJ whole genome shotgun (WGS) entry which is preliminary data.</text>
</comment>
<protein>
    <recommendedName>
        <fullName evidence="6">TMEM205-like domain-containing protein</fullName>
    </recommendedName>
</protein>
<feature type="transmembrane region" description="Helical" evidence="5">
    <location>
        <begin position="79"/>
        <end position="100"/>
    </location>
</feature>
<evidence type="ECO:0000313" key="7">
    <source>
        <dbReference type="EMBL" id="MBB5192657.1"/>
    </source>
</evidence>
<dbReference type="Pfam" id="PF13664">
    <property type="entry name" value="DUF4149"/>
    <property type="match status" value="1"/>
</dbReference>
<feature type="transmembrane region" description="Helical" evidence="5">
    <location>
        <begin position="120"/>
        <end position="142"/>
    </location>
</feature>
<dbReference type="EMBL" id="JACHHN010000007">
    <property type="protein sequence ID" value="MBB5192657.1"/>
    <property type="molecule type" value="Genomic_DNA"/>
</dbReference>
<proteinExistence type="predicted"/>
<evidence type="ECO:0000259" key="6">
    <source>
        <dbReference type="Pfam" id="PF13664"/>
    </source>
</evidence>
<evidence type="ECO:0000313" key="8">
    <source>
        <dbReference type="Proteomes" id="UP000543030"/>
    </source>
</evidence>
<accession>A0A840RHU0</accession>
<evidence type="ECO:0000256" key="5">
    <source>
        <dbReference type="SAM" id="Phobius"/>
    </source>
</evidence>
<keyword evidence="2 5" id="KW-0812">Transmembrane</keyword>
<evidence type="ECO:0000256" key="3">
    <source>
        <dbReference type="ARBA" id="ARBA00022989"/>
    </source>
</evidence>
<keyword evidence="3 5" id="KW-1133">Transmembrane helix</keyword>
<comment type="subcellular location">
    <subcellularLocation>
        <location evidence="1">Membrane</location>
    </subcellularLocation>
</comment>